<dbReference type="Proteomes" id="UP001054889">
    <property type="component" value="Unassembled WGS sequence"/>
</dbReference>
<reference evidence="4" key="1">
    <citation type="journal article" date="2018" name="DNA Res.">
        <title>Multiple hybrid de novo genome assembly of finger millet, an orphan allotetraploid crop.</title>
        <authorList>
            <person name="Hatakeyama M."/>
            <person name="Aluri S."/>
            <person name="Balachadran M.T."/>
            <person name="Sivarajan S.R."/>
            <person name="Patrignani A."/>
            <person name="Gruter S."/>
            <person name="Poveda L."/>
            <person name="Shimizu-Inatsugi R."/>
            <person name="Baeten J."/>
            <person name="Francoijs K.J."/>
            <person name="Nataraja K.N."/>
            <person name="Reddy Y.A.N."/>
            <person name="Phadnis S."/>
            <person name="Ravikumar R.L."/>
            <person name="Schlapbach R."/>
            <person name="Sreeman S.M."/>
            <person name="Shimizu K.K."/>
        </authorList>
    </citation>
    <scope>NUCLEOTIDE SEQUENCE</scope>
</reference>
<reference evidence="4" key="2">
    <citation type="submission" date="2021-12" db="EMBL/GenBank/DDBJ databases">
        <title>Resequencing data analysis of finger millet.</title>
        <authorList>
            <person name="Hatakeyama M."/>
            <person name="Aluri S."/>
            <person name="Balachadran M.T."/>
            <person name="Sivarajan S.R."/>
            <person name="Poveda L."/>
            <person name="Shimizu-Inatsugi R."/>
            <person name="Schlapbach R."/>
            <person name="Sreeman S.M."/>
            <person name="Shimizu K.K."/>
        </authorList>
    </citation>
    <scope>NUCLEOTIDE SEQUENCE</scope>
</reference>
<keyword evidence="2" id="KW-0812">Transmembrane</keyword>
<dbReference type="InterPro" id="IPR005162">
    <property type="entry name" value="Retrotrans_gag_dom"/>
</dbReference>
<evidence type="ECO:0000256" key="2">
    <source>
        <dbReference type="SAM" id="Phobius"/>
    </source>
</evidence>
<gene>
    <name evidence="4" type="primary">gb23663</name>
    <name evidence="4" type="ORF">PR202_gb23663</name>
</gene>
<evidence type="ECO:0000259" key="3">
    <source>
        <dbReference type="Pfam" id="PF03732"/>
    </source>
</evidence>
<dbReference type="EMBL" id="BQKI01000086">
    <property type="protein sequence ID" value="GJN34946.1"/>
    <property type="molecule type" value="Genomic_DNA"/>
</dbReference>
<comment type="caution">
    <text evidence="4">The sequence shown here is derived from an EMBL/GenBank/DDBJ whole genome shotgun (WGS) entry which is preliminary data.</text>
</comment>
<keyword evidence="2" id="KW-0472">Membrane</keyword>
<protein>
    <recommendedName>
        <fullName evidence="3">Retrotransposon gag domain-containing protein</fullName>
    </recommendedName>
</protein>
<proteinExistence type="predicted"/>
<dbReference type="Pfam" id="PF03732">
    <property type="entry name" value="Retrotrans_gag"/>
    <property type="match status" value="1"/>
</dbReference>
<accession>A0AAV5FIS7</accession>
<keyword evidence="2" id="KW-1133">Transmembrane helix</keyword>
<organism evidence="4 5">
    <name type="scientific">Eleusine coracana subsp. coracana</name>
    <dbReference type="NCBI Taxonomy" id="191504"/>
    <lineage>
        <taxon>Eukaryota</taxon>
        <taxon>Viridiplantae</taxon>
        <taxon>Streptophyta</taxon>
        <taxon>Embryophyta</taxon>
        <taxon>Tracheophyta</taxon>
        <taxon>Spermatophyta</taxon>
        <taxon>Magnoliopsida</taxon>
        <taxon>Liliopsida</taxon>
        <taxon>Poales</taxon>
        <taxon>Poaceae</taxon>
        <taxon>PACMAD clade</taxon>
        <taxon>Chloridoideae</taxon>
        <taxon>Cynodonteae</taxon>
        <taxon>Eleusininae</taxon>
        <taxon>Eleusine</taxon>
    </lineage>
</organism>
<dbReference type="PANTHER" id="PTHR33223">
    <property type="entry name" value="CCHC-TYPE DOMAIN-CONTAINING PROTEIN"/>
    <property type="match status" value="1"/>
</dbReference>
<feature type="domain" description="Retrotransposon gag" evidence="3">
    <location>
        <begin position="201"/>
        <end position="289"/>
    </location>
</feature>
<keyword evidence="5" id="KW-1185">Reference proteome</keyword>
<evidence type="ECO:0000256" key="1">
    <source>
        <dbReference type="SAM" id="MobiDB-lite"/>
    </source>
</evidence>
<dbReference type="PANTHER" id="PTHR33223:SF8">
    <property type="entry name" value="OS04G0172440 PROTEIN"/>
    <property type="match status" value="1"/>
</dbReference>
<dbReference type="AlphaFoldDB" id="A0AAV5FIS7"/>
<feature type="transmembrane region" description="Helical" evidence="2">
    <location>
        <begin position="6"/>
        <end position="31"/>
    </location>
</feature>
<evidence type="ECO:0000313" key="5">
    <source>
        <dbReference type="Proteomes" id="UP001054889"/>
    </source>
</evidence>
<name>A0AAV5FIS7_ELECO</name>
<feature type="region of interest" description="Disordered" evidence="1">
    <location>
        <begin position="97"/>
        <end position="141"/>
    </location>
</feature>
<evidence type="ECO:0000313" key="4">
    <source>
        <dbReference type="EMBL" id="GJN34946.1"/>
    </source>
</evidence>
<sequence length="298" mass="33595">MQLLVVGGTTIGTVICGILCSLVMVVTLLILMSKSRFETTNAMRRSVITRGQTTDGKTTEMTIGMTDAKTNAMIGSATHLQEITVTTDVGETIRINANNHSDNRRHHHNNDIGPCHNRRVPSPPWTSDREQRRSTTPNQEEFNGIKAYVPELRIARWPKGLNLVSIEKYNGQTNPREWLQLYSTANRSAGGDSFVMANYLPVRLEPAIQIWLTSLSEKSITSWGDLNQKFIESFQATCNRPGNHFDLTWIKQKADKPLRDYIKRFCAKKTEIPNVLDQQIIATFQEGVQSDELVHEIG</sequence>